<comment type="pathway">
    <text evidence="1">Lipid metabolism.</text>
</comment>
<evidence type="ECO:0000313" key="6">
    <source>
        <dbReference type="EMBL" id="TCS60007.1"/>
    </source>
</evidence>
<dbReference type="PANTHER" id="PTHR10434:SF11">
    <property type="entry name" value="1-ACYL-SN-GLYCEROL-3-PHOSPHATE ACYLTRANSFERASE"/>
    <property type="match status" value="1"/>
</dbReference>
<feature type="transmembrane region" description="Helical" evidence="4">
    <location>
        <begin position="12"/>
        <end position="34"/>
    </location>
</feature>
<evidence type="ECO:0000313" key="7">
    <source>
        <dbReference type="Proteomes" id="UP000295696"/>
    </source>
</evidence>
<evidence type="ECO:0000256" key="4">
    <source>
        <dbReference type="SAM" id="Phobius"/>
    </source>
</evidence>
<dbReference type="PANTHER" id="PTHR10434">
    <property type="entry name" value="1-ACYL-SN-GLYCEROL-3-PHOSPHATE ACYLTRANSFERASE"/>
    <property type="match status" value="1"/>
</dbReference>
<keyword evidence="4" id="KW-0812">Transmembrane</keyword>
<dbReference type="RefSeq" id="WP_132247430.1">
    <property type="nucleotide sequence ID" value="NZ_CBDUOC010000078.1"/>
</dbReference>
<feature type="domain" description="Phospholipid/glycerol acyltransferase" evidence="5">
    <location>
        <begin position="73"/>
        <end position="187"/>
    </location>
</feature>
<name>A0A4R3J3W3_9RHOB</name>
<dbReference type="GO" id="GO:0003841">
    <property type="term" value="F:1-acylglycerol-3-phosphate O-acyltransferase activity"/>
    <property type="evidence" value="ECO:0007669"/>
    <property type="project" value="TreeGrafter"/>
</dbReference>
<dbReference type="EMBL" id="SLZU01000016">
    <property type="protein sequence ID" value="TCS60007.1"/>
    <property type="molecule type" value="Genomic_DNA"/>
</dbReference>
<dbReference type="SUPFAM" id="SSF69593">
    <property type="entry name" value="Glycerol-3-phosphate (1)-acyltransferase"/>
    <property type="match status" value="1"/>
</dbReference>
<protein>
    <submittedName>
        <fullName evidence="6">1-acyl-sn-glycerol-3-phosphate acyltransferase</fullName>
    </submittedName>
</protein>
<keyword evidence="2 6" id="KW-0808">Transferase</keyword>
<keyword evidence="7" id="KW-1185">Reference proteome</keyword>
<dbReference type="Proteomes" id="UP000295696">
    <property type="component" value="Unassembled WGS sequence"/>
</dbReference>
<proteinExistence type="predicted"/>
<keyword evidence="3 6" id="KW-0012">Acyltransferase</keyword>
<comment type="caution">
    <text evidence="6">The sequence shown here is derived from an EMBL/GenBank/DDBJ whole genome shotgun (WGS) entry which is preliminary data.</text>
</comment>
<gene>
    <name evidence="6" type="ORF">EDD52_11617</name>
</gene>
<dbReference type="AlphaFoldDB" id="A0A4R3J3W3"/>
<keyword evidence="4" id="KW-0472">Membrane</keyword>
<evidence type="ECO:0000259" key="5">
    <source>
        <dbReference type="SMART" id="SM00563"/>
    </source>
</evidence>
<accession>A0A4R3J3W3</accession>
<dbReference type="SMART" id="SM00563">
    <property type="entry name" value="PlsC"/>
    <property type="match status" value="1"/>
</dbReference>
<dbReference type="Pfam" id="PF01553">
    <property type="entry name" value="Acyltransferase"/>
    <property type="match status" value="1"/>
</dbReference>
<dbReference type="CDD" id="cd07989">
    <property type="entry name" value="LPLAT_AGPAT-like"/>
    <property type="match status" value="1"/>
</dbReference>
<dbReference type="InterPro" id="IPR002123">
    <property type="entry name" value="Plipid/glycerol_acylTrfase"/>
</dbReference>
<sequence>MGYTIQWLRSLFFVGQMYLMMAVLAVYFTPWAIFDRRGAYAGVRTYCRYVRWSAKWMCGLHSEVRGTVPTEEVLIAAKHQSFFDIIIIVSVVPKPKFIMKASLRRAPILGWYAKRIGCVAVDRGKRAEAIRQMIQEVSHGDAPAGQLIIYPQGTRVAPEAKRPYKIGTAVLYRETGQDCVPAATNVGVFWPRTGIYRKPGLAVVEFLDPIRPGLDNDSFMARLENEIETRSIALMAEAGFDARLSQDQDDRSA</sequence>
<dbReference type="OrthoDB" id="5290997at2"/>
<dbReference type="GO" id="GO:0006654">
    <property type="term" value="P:phosphatidic acid biosynthetic process"/>
    <property type="evidence" value="ECO:0007669"/>
    <property type="project" value="TreeGrafter"/>
</dbReference>
<keyword evidence="4" id="KW-1133">Transmembrane helix</keyword>
<reference evidence="6 7" key="1">
    <citation type="submission" date="2019-03" db="EMBL/GenBank/DDBJ databases">
        <title>Genomic Encyclopedia of Type Strains, Phase IV (KMG-IV): sequencing the most valuable type-strain genomes for metagenomic binning, comparative biology and taxonomic classification.</title>
        <authorList>
            <person name="Goeker M."/>
        </authorList>
    </citation>
    <scope>NUCLEOTIDE SEQUENCE [LARGE SCALE GENOMIC DNA]</scope>
    <source>
        <strain evidence="6 7">DSM 104836</strain>
    </source>
</reference>
<evidence type="ECO:0000256" key="2">
    <source>
        <dbReference type="ARBA" id="ARBA00022679"/>
    </source>
</evidence>
<evidence type="ECO:0000256" key="3">
    <source>
        <dbReference type="ARBA" id="ARBA00023315"/>
    </source>
</evidence>
<evidence type="ECO:0000256" key="1">
    <source>
        <dbReference type="ARBA" id="ARBA00005189"/>
    </source>
</evidence>
<organism evidence="6 7">
    <name type="scientific">Primorskyibacter sedentarius</name>
    <dbReference type="NCBI Taxonomy" id="745311"/>
    <lineage>
        <taxon>Bacteria</taxon>
        <taxon>Pseudomonadati</taxon>
        <taxon>Pseudomonadota</taxon>
        <taxon>Alphaproteobacteria</taxon>
        <taxon>Rhodobacterales</taxon>
        <taxon>Roseobacteraceae</taxon>
        <taxon>Primorskyibacter</taxon>
    </lineage>
</organism>